<dbReference type="InterPro" id="IPR016181">
    <property type="entry name" value="Acyl_CoA_acyltransferase"/>
</dbReference>
<dbReference type="AlphaFoldDB" id="A0A1B1Z3L5"/>
<organism evidence="2 3">
    <name type="scientific">Fictibacillus arsenicus</name>
    <dbReference type="NCBI Taxonomy" id="255247"/>
    <lineage>
        <taxon>Bacteria</taxon>
        <taxon>Bacillati</taxon>
        <taxon>Bacillota</taxon>
        <taxon>Bacilli</taxon>
        <taxon>Bacillales</taxon>
        <taxon>Fictibacillaceae</taxon>
        <taxon>Fictibacillus</taxon>
    </lineage>
</organism>
<evidence type="ECO:0000259" key="1">
    <source>
        <dbReference type="PROSITE" id="PS51186"/>
    </source>
</evidence>
<feature type="domain" description="N-acetyltransferase" evidence="1">
    <location>
        <begin position="1"/>
        <end position="143"/>
    </location>
</feature>
<dbReference type="PROSITE" id="PS51186">
    <property type="entry name" value="GNAT"/>
    <property type="match status" value="1"/>
</dbReference>
<proteinExistence type="predicted"/>
<dbReference type="GO" id="GO:0004343">
    <property type="term" value="F:glucosamine 6-phosphate N-acetyltransferase activity"/>
    <property type="evidence" value="ECO:0007669"/>
    <property type="project" value="TreeGrafter"/>
</dbReference>
<gene>
    <name evidence="2" type="ORF">ABE41_008755</name>
</gene>
<accession>A0A1B1Z3L5</accession>
<dbReference type="OrthoDB" id="9796171at2"/>
<dbReference type="InterPro" id="IPR039143">
    <property type="entry name" value="GNPNAT1-like"/>
</dbReference>
<keyword evidence="3" id="KW-1185">Reference proteome</keyword>
<dbReference type="RefSeq" id="WP_066288916.1">
    <property type="nucleotide sequence ID" value="NZ_CP016761.1"/>
</dbReference>
<dbReference type="Pfam" id="PF13673">
    <property type="entry name" value="Acetyltransf_10"/>
    <property type="match status" value="1"/>
</dbReference>
<dbReference type="Gene3D" id="3.40.630.30">
    <property type="match status" value="1"/>
</dbReference>
<sequence>MIKKYTSDEQGYRDALEVRRDVFVQEQQIDESEEIDEYEDSATHFVLYDENSKPVGASRLREVNGEGKVERVCILSSHRKKGLGEELMIAMEQTAKDLSIPSLILYAQIQAEDFYKKLGYQTTSSEPFLDANIPHVAMKKVLNSSE</sequence>
<dbReference type="PANTHER" id="PTHR13355">
    <property type="entry name" value="GLUCOSAMINE 6-PHOSPHATE N-ACETYLTRANSFERASE"/>
    <property type="match status" value="1"/>
</dbReference>
<name>A0A1B1Z3L5_9BACL</name>
<evidence type="ECO:0000313" key="2">
    <source>
        <dbReference type="EMBL" id="ANX12095.1"/>
    </source>
</evidence>
<keyword evidence="2" id="KW-0808">Transferase</keyword>
<dbReference type="EMBL" id="CP016761">
    <property type="protein sequence ID" value="ANX12095.1"/>
    <property type="molecule type" value="Genomic_DNA"/>
</dbReference>
<protein>
    <submittedName>
        <fullName evidence="2">GNAT family N-acetyltransferase</fullName>
    </submittedName>
</protein>
<dbReference type="KEGG" id="far:ABE41_008755"/>
<dbReference type="InterPro" id="IPR000182">
    <property type="entry name" value="GNAT_dom"/>
</dbReference>
<dbReference type="STRING" id="255247.ABE41_008755"/>
<evidence type="ECO:0000313" key="3">
    <source>
        <dbReference type="Proteomes" id="UP000077412"/>
    </source>
</evidence>
<dbReference type="Proteomes" id="UP000077412">
    <property type="component" value="Chromosome"/>
</dbReference>
<dbReference type="SUPFAM" id="SSF55729">
    <property type="entry name" value="Acyl-CoA N-acyltransferases (Nat)"/>
    <property type="match status" value="1"/>
</dbReference>
<dbReference type="PANTHER" id="PTHR13355:SF11">
    <property type="entry name" value="GLUCOSAMINE 6-PHOSPHATE N-ACETYLTRANSFERASE"/>
    <property type="match status" value="1"/>
</dbReference>
<reference evidence="2 3" key="1">
    <citation type="submission" date="2016-08" db="EMBL/GenBank/DDBJ databases">
        <title>Complete genome sequence of Fictibacillus arsenicus G25-54, a strain with toxicity to nematodes and a potential arsenic-resistance activity.</title>
        <authorList>
            <person name="Zheng Z."/>
        </authorList>
    </citation>
    <scope>NUCLEOTIDE SEQUENCE [LARGE SCALE GENOMIC DNA]</scope>
    <source>
        <strain evidence="2 3">G25-54</strain>
    </source>
</reference>
<dbReference type="CDD" id="cd04301">
    <property type="entry name" value="NAT_SF"/>
    <property type="match status" value="1"/>
</dbReference>